<gene>
    <name evidence="2" type="ORF">BRARA_C02634</name>
</gene>
<accession>A0A398A637</accession>
<dbReference type="Proteomes" id="UP000264353">
    <property type="component" value="Chromosome A3"/>
</dbReference>
<organism evidence="2 3">
    <name type="scientific">Brassica campestris</name>
    <name type="common">Field mustard</name>
    <dbReference type="NCBI Taxonomy" id="3711"/>
    <lineage>
        <taxon>Eukaryota</taxon>
        <taxon>Viridiplantae</taxon>
        <taxon>Streptophyta</taxon>
        <taxon>Embryophyta</taxon>
        <taxon>Tracheophyta</taxon>
        <taxon>Spermatophyta</taxon>
        <taxon>Magnoliopsida</taxon>
        <taxon>eudicotyledons</taxon>
        <taxon>Gunneridae</taxon>
        <taxon>Pentapetalae</taxon>
        <taxon>rosids</taxon>
        <taxon>malvids</taxon>
        <taxon>Brassicales</taxon>
        <taxon>Brassicaceae</taxon>
        <taxon>Brassiceae</taxon>
        <taxon>Brassica</taxon>
    </lineage>
</organism>
<proteinExistence type="predicted"/>
<protein>
    <submittedName>
        <fullName evidence="2">Uncharacterized protein</fullName>
    </submittedName>
</protein>
<feature type="compositionally biased region" description="Basic residues" evidence="1">
    <location>
        <begin position="101"/>
        <end position="121"/>
    </location>
</feature>
<feature type="region of interest" description="Disordered" evidence="1">
    <location>
        <begin position="88"/>
        <end position="140"/>
    </location>
</feature>
<dbReference type="AlphaFoldDB" id="A0A398A637"/>
<sequence>MNPNLRIGDPNMILKYTGRTTTLKLQHRREYNWTLPCWSERELTEPNPSRWSLKSNKLGRREQLSVYAAEIIGFEHGLDRRFLAEMSGSSCPEPWRLTNLARKKNKKGRCGSHSLSRSRHSRSSENSSSKTKKITQVEEA</sequence>
<dbReference type="EMBL" id="CM010630">
    <property type="protein sequence ID" value="RID70626.1"/>
    <property type="molecule type" value="Genomic_DNA"/>
</dbReference>
<name>A0A398A637_BRACM</name>
<evidence type="ECO:0000313" key="3">
    <source>
        <dbReference type="Proteomes" id="UP000264353"/>
    </source>
</evidence>
<reference evidence="2 3" key="1">
    <citation type="submission" date="2018-06" db="EMBL/GenBank/DDBJ databases">
        <title>WGS assembly of Brassica rapa FPsc.</title>
        <authorList>
            <person name="Bowman J."/>
            <person name="Kohchi T."/>
            <person name="Yamato K."/>
            <person name="Jenkins J."/>
            <person name="Shu S."/>
            <person name="Ishizaki K."/>
            <person name="Yamaoka S."/>
            <person name="Nishihama R."/>
            <person name="Nakamura Y."/>
            <person name="Berger F."/>
            <person name="Adam C."/>
            <person name="Aki S."/>
            <person name="Althoff F."/>
            <person name="Araki T."/>
            <person name="Arteaga-Vazquez M."/>
            <person name="Balasubrmanian S."/>
            <person name="Bauer D."/>
            <person name="Boehm C."/>
            <person name="Briginshaw L."/>
            <person name="Caballero-Perez J."/>
            <person name="Catarino B."/>
            <person name="Chen F."/>
            <person name="Chiyoda S."/>
            <person name="Chovatia M."/>
            <person name="Davies K."/>
            <person name="Delmans M."/>
            <person name="Demura T."/>
            <person name="Dierschke T."/>
            <person name="Dolan L."/>
            <person name="Dorantes-Acosta A."/>
            <person name="Eklund D."/>
            <person name="Florent S."/>
            <person name="Flores-Sandoval E."/>
            <person name="Fujiyama A."/>
            <person name="Fukuzawa H."/>
            <person name="Galik B."/>
            <person name="Grimanelli D."/>
            <person name="Grimwood J."/>
            <person name="Grossniklaus U."/>
            <person name="Hamada T."/>
            <person name="Haseloff J."/>
            <person name="Hetherington A."/>
            <person name="Higo A."/>
            <person name="Hirakawa Y."/>
            <person name="Hundley H."/>
            <person name="Ikeda Y."/>
            <person name="Inoue K."/>
            <person name="Inoue S."/>
            <person name="Ishida S."/>
            <person name="Jia Q."/>
            <person name="Kakita M."/>
            <person name="Kanazawa T."/>
            <person name="Kawai Y."/>
            <person name="Kawashima T."/>
            <person name="Kennedy M."/>
            <person name="Kinose K."/>
            <person name="Kinoshita T."/>
            <person name="Kohara Y."/>
            <person name="Koide E."/>
            <person name="Komatsu K."/>
            <person name="Kopischke S."/>
            <person name="Kubo M."/>
            <person name="Kyozuka J."/>
            <person name="Lagercrantz U."/>
            <person name="Lin S."/>
            <person name="Lindquist E."/>
            <person name="Lipzen A."/>
            <person name="Lu C."/>
            <person name="Luna E."/>
            <person name="Martienssen R."/>
            <person name="Minamino N."/>
            <person name="Mizutani M."/>
            <person name="Mizutani M."/>
            <person name="Mochizuki N."/>
            <person name="Monte I."/>
            <person name="Mosher R."/>
            <person name="Nagasaki H."/>
            <person name="Nakagami H."/>
            <person name="Naramoto S."/>
            <person name="Nishitani K."/>
            <person name="Ohtani M."/>
            <person name="Okamoto T."/>
            <person name="Okumura M."/>
            <person name="Phillips J."/>
            <person name="Pollak B."/>
            <person name="Reinders A."/>
            <person name="Roevekamp M."/>
            <person name="Sano R."/>
            <person name="Sawa S."/>
            <person name="Schmid M."/>
            <person name="Shirakawa M."/>
            <person name="Solano R."/>
            <person name="Spunde A."/>
            <person name="Suetsugu N."/>
            <person name="Sugano S."/>
            <person name="Sugiyama A."/>
            <person name="Sun R."/>
            <person name="Suzuki Y."/>
            <person name="Takenaka M."/>
            <person name="Takezawa D."/>
            <person name="Tomogane H."/>
            <person name="Tsuzuki M."/>
            <person name="Ueda T."/>
            <person name="Umeda M."/>
            <person name="Ward J."/>
            <person name="Watanabe Y."/>
            <person name="Yazaki K."/>
            <person name="Yokoyama R."/>
            <person name="Yoshitake Y."/>
            <person name="Yotsui I."/>
            <person name="Zachgo S."/>
            <person name="Schmutz J."/>
        </authorList>
    </citation>
    <scope>NUCLEOTIDE SEQUENCE [LARGE SCALE GENOMIC DNA]</scope>
    <source>
        <strain evidence="3">cv. B-3</strain>
    </source>
</reference>
<evidence type="ECO:0000313" key="2">
    <source>
        <dbReference type="EMBL" id="RID70626.1"/>
    </source>
</evidence>
<evidence type="ECO:0000256" key="1">
    <source>
        <dbReference type="SAM" id="MobiDB-lite"/>
    </source>
</evidence>